<dbReference type="Gene3D" id="3.40.50.12780">
    <property type="entry name" value="N-terminal domain of ligase-like"/>
    <property type="match status" value="1"/>
</dbReference>
<dbReference type="InterPro" id="IPR042099">
    <property type="entry name" value="ANL_N_sf"/>
</dbReference>
<accession>A0A174IF65</accession>
<dbReference type="GO" id="GO:0016020">
    <property type="term" value="C:membrane"/>
    <property type="evidence" value="ECO:0007669"/>
    <property type="project" value="TreeGrafter"/>
</dbReference>
<protein>
    <submittedName>
        <fullName evidence="3">AMP-forming long-chain acyl-CoA synthetase</fullName>
        <ecNumber evidence="3">6.2.1.3</ecNumber>
    </submittedName>
</protein>
<proteinExistence type="predicted"/>
<organism evidence="3 4">
    <name type="scientific">Clostridium disporicum</name>
    <dbReference type="NCBI Taxonomy" id="84024"/>
    <lineage>
        <taxon>Bacteria</taxon>
        <taxon>Bacillati</taxon>
        <taxon>Bacillota</taxon>
        <taxon>Clostridia</taxon>
        <taxon>Eubacteriales</taxon>
        <taxon>Clostridiaceae</taxon>
        <taxon>Clostridium</taxon>
    </lineage>
</organism>
<dbReference type="PROSITE" id="PS00455">
    <property type="entry name" value="AMP_BINDING"/>
    <property type="match status" value="1"/>
</dbReference>
<dbReference type="EMBL" id="CYZV01000066">
    <property type="protein sequence ID" value="CUO85131.1"/>
    <property type="molecule type" value="Genomic_DNA"/>
</dbReference>
<dbReference type="OrthoDB" id="9778383at2"/>
<dbReference type="SUPFAM" id="SSF56801">
    <property type="entry name" value="Acetyl-CoA synthetase-like"/>
    <property type="match status" value="1"/>
</dbReference>
<dbReference type="Pfam" id="PF23562">
    <property type="entry name" value="AMP-binding_C_3"/>
    <property type="match status" value="1"/>
</dbReference>
<dbReference type="InterPro" id="IPR020845">
    <property type="entry name" value="AMP-binding_CS"/>
</dbReference>
<dbReference type="AlphaFoldDB" id="A0A174IF65"/>
<dbReference type="Proteomes" id="UP000095558">
    <property type="component" value="Unassembled WGS sequence"/>
</dbReference>
<dbReference type="EC" id="6.2.1.3" evidence="3"/>
<evidence type="ECO:0000313" key="3">
    <source>
        <dbReference type="EMBL" id="CUO85131.1"/>
    </source>
</evidence>
<dbReference type="PANTHER" id="PTHR43272">
    <property type="entry name" value="LONG-CHAIN-FATTY-ACID--COA LIGASE"/>
    <property type="match status" value="1"/>
</dbReference>
<dbReference type="RefSeq" id="WP_055277949.1">
    <property type="nucleotide sequence ID" value="NZ_CYZV01000066.1"/>
</dbReference>
<dbReference type="InterPro" id="IPR045851">
    <property type="entry name" value="AMP-bd_C_sf"/>
</dbReference>
<dbReference type="GO" id="GO:0004467">
    <property type="term" value="F:long-chain fatty acid-CoA ligase activity"/>
    <property type="evidence" value="ECO:0007669"/>
    <property type="project" value="UniProtKB-EC"/>
</dbReference>
<reference evidence="3 4" key="1">
    <citation type="submission" date="2015-09" db="EMBL/GenBank/DDBJ databases">
        <authorList>
            <consortium name="Pathogen Informatics"/>
        </authorList>
    </citation>
    <scope>NUCLEOTIDE SEQUENCE [LARGE SCALE GENOMIC DNA]</scope>
    <source>
        <strain evidence="3 4">2789STDY5834855</strain>
    </source>
</reference>
<dbReference type="Gene3D" id="3.30.300.30">
    <property type="match status" value="1"/>
</dbReference>
<sequence>MNDIKNMKDIINYAASNYGDSVAFKYKISKKEIETRSYRDLKEDSETVSNALKSLNMLGKHVAIIGSTSYEWIISYFGVVNSGGVIVPIDDKLPVSDVCELIERSDSEVLIYDNNRIDVAKAVKEKCHKIKHIISMTESLNNEFALSLNEIMEDNRGPFSMDIDNEKLCTILFTSGTTGKSKGVMLNHRNLSDNATVCDMQLKPGTVSMTVLPINHVFCFTMDILKGIYCGLCICINDSMIRFSKNLSLFKPEVMCLVPMVIEGLYNKLMDASVMLPKKLIAGAALGGKLKTIYSGGAYLNPKYIDGFKAFGIDVIQGYGMTECSPVISTNLPGKVKKESVGQLVANCEAIVVDEEIYVKGSSVMMGYYKMPEETKETLVNGYLKTGDLGYIDEDNYLYITGRRKNLIILANGENVSPEELENGLLENRMVKEIVVSEEKDVIKAEVFPDYDYLDKKKVKNVQEEIQNIVDKYNRELPSYKRINKVYIRKDEFEKTTSQKIKRQYVKK</sequence>
<evidence type="ECO:0000313" key="4">
    <source>
        <dbReference type="Proteomes" id="UP000095558"/>
    </source>
</evidence>
<name>A0A174IF65_9CLOT</name>
<dbReference type="Pfam" id="PF00501">
    <property type="entry name" value="AMP-binding"/>
    <property type="match status" value="1"/>
</dbReference>
<dbReference type="PANTHER" id="PTHR43272:SF52">
    <property type="entry name" value="AMP-DEPENDENT SYNTHETASE_LIGASE DOMAIN-CONTAINING PROTEIN"/>
    <property type="match status" value="1"/>
</dbReference>
<gene>
    <name evidence="3" type="ORF">ERS852470_03550</name>
</gene>
<evidence type="ECO:0000259" key="2">
    <source>
        <dbReference type="Pfam" id="PF00501"/>
    </source>
</evidence>
<evidence type="ECO:0000256" key="1">
    <source>
        <dbReference type="ARBA" id="ARBA00024484"/>
    </source>
</evidence>
<keyword evidence="3" id="KW-0436">Ligase</keyword>
<comment type="catalytic activity">
    <reaction evidence="1">
        <text>a long-chain fatty acid + ATP + CoA = a long-chain fatty acyl-CoA + AMP + diphosphate</text>
        <dbReference type="Rhea" id="RHEA:15421"/>
        <dbReference type="ChEBI" id="CHEBI:30616"/>
        <dbReference type="ChEBI" id="CHEBI:33019"/>
        <dbReference type="ChEBI" id="CHEBI:57287"/>
        <dbReference type="ChEBI" id="CHEBI:57560"/>
        <dbReference type="ChEBI" id="CHEBI:83139"/>
        <dbReference type="ChEBI" id="CHEBI:456215"/>
        <dbReference type="EC" id="6.2.1.3"/>
    </reaction>
    <physiologicalReaction direction="left-to-right" evidence="1">
        <dbReference type="Rhea" id="RHEA:15422"/>
    </physiologicalReaction>
</comment>
<feature type="domain" description="AMP-dependent synthetase/ligase" evidence="2">
    <location>
        <begin position="14"/>
        <end position="369"/>
    </location>
</feature>
<dbReference type="InterPro" id="IPR000873">
    <property type="entry name" value="AMP-dep_synth/lig_dom"/>
</dbReference>